<feature type="transmembrane region" description="Helical" evidence="1">
    <location>
        <begin position="82"/>
        <end position="102"/>
    </location>
</feature>
<evidence type="ECO:0000313" key="2">
    <source>
        <dbReference type="EMBL" id="KAH3796814.1"/>
    </source>
</evidence>
<keyword evidence="1" id="KW-0812">Transmembrane</keyword>
<keyword evidence="1" id="KW-1133">Transmembrane helix</keyword>
<dbReference type="Proteomes" id="UP000828390">
    <property type="component" value="Unassembled WGS sequence"/>
</dbReference>
<dbReference type="EMBL" id="JAIWYP010000007">
    <property type="protein sequence ID" value="KAH3796814.1"/>
    <property type="molecule type" value="Genomic_DNA"/>
</dbReference>
<name>A0A9D4FFN1_DREPO</name>
<proteinExistence type="predicted"/>
<reference evidence="2" key="1">
    <citation type="journal article" date="2019" name="bioRxiv">
        <title>The Genome of the Zebra Mussel, Dreissena polymorpha: A Resource for Invasive Species Research.</title>
        <authorList>
            <person name="McCartney M.A."/>
            <person name="Auch B."/>
            <person name="Kono T."/>
            <person name="Mallez S."/>
            <person name="Zhang Y."/>
            <person name="Obille A."/>
            <person name="Becker A."/>
            <person name="Abrahante J.E."/>
            <person name="Garbe J."/>
            <person name="Badalamenti J.P."/>
            <person name="Herman A."/>
            <person name="Mangelson H."/>
            <person name="Liachko I."/>
            <person name="Sullivan S."/>
            <person name="Sone E.D."/>
            <person name="Koren S."/>
            <person name="Silverstein K.A.T."/>
            <person name="Beckman K.B."/>
            <person name="Gohl D.M."/>
        </authorList>
    </citation>
    <scope>NUCLEOTIDE SEQUENCE</scope>
    <source>
        <strain evidence="2">Duluth1</strain>
        <tissue evidence="2">Whole animal</tissue>
    </source>
</reference>
<gene>
    <name evidence="2" type="ORF">DPMN_150386</name>
</gene>
<evidence type="ECO:0000313" key="3">
    <source>
        <dbReference type="Proteomes" id="UP000828390"/>
    </source>
</evidence>
<reference evidence="2" key="2">
    <citation type="submission" date="2020-11" db="EMBL/GenBank/DDBJ databases">
        <authorList>
            <person name="McCartney M.A."/>
            <person name="Auch B."/>
            <person name="Kono T."/>
            <person name="Mallez S."/>
            <person name="Becker A."/>
            <person name="Gohl D.M."/>
            <person name="Silverstein K.A.T."/>
            <person name="Koren S."/>
            <person name="Bechman K.B."/>
            <person name="Herman A."/>
            <person name="Abrahante J.E."/>
            <person name="Garbe J."/>
        </authorList>
    </citation>
    <scope>NUCLEOTIDE SEQUENCE</scope>
    <source>
        <strain evidence="2">Duluth1</strain>
        <tissue evidence="2">Whole animal</tissue>
    </source>
</reference>
<comment type="caution">
    <text evidence="2">The sequence shown here is derived from an EMBL/GenBank/DDBJ whole genome shotgun (WGS) entry which is preliminary data.</text>
</comment>
<evidence type="ECO:0000256" key="1">
    <source>
        <dbReference type="SAM" id="Phobius"/>
    </source>
</evidence>
<accession>A0A9D4FFN1</accession>
<protein>
    <submittedName>
        <fullName evidence="2">Uncharacterized protein</fullName>
    </submittedName>
</protein>
<keyword evidence="1" id="KW-0472">Membrane</keyword>
<sequence length="229" mass="25711">MGSLCCAVGYCQVFNGVARVRIVLKFNIVEKGLRLCGWTEMTGWLLGVQGGQYLVLHFLSLGDNFHAPLFVFERERERERTFFYLFILLVVTQMVIICISAFCSGGNRSGMLMLTIPLIRSDPHSDKGNTCRLAIQGLQFNVKRNKAQACNEKTYTTLQENITYATVGETTTTNTVTIFFLFLFLSCWVCHVNGARVHGCHVNGARVHGREISLQARPLAQPTRSTQHV</sequence>
<organism evidence="2 3">
    <name type="scientific">Dreissena polymorpha</name>
    <name type="common">Zebra mussel</name>
    <name type="synonym">Mytilus polymorpha</name>
    <dbReference type="NCBI Taxonomy" id="45954"/>
    <lineage>
        <taxon>Eukaryota</taxon>
        <taxon>Metazoa</taxon>
        <taxon>Spiralia</taxon>
        <taxon>Lophotrochozoa</taxon>
        <taxon>Mollusca</taxon>
        <taxon>Bivalvia</taxon>
        <taxon>Autobranchia</taxon>
        <taxon>Heteroconchia</taxon>
        <taxon>Euheterodonta</taxon>
        <taxon>Imparidentia</taxon>
        <taxon>Neoheterodontei</taxon>
        <taxon>Myida</taxon>
        <taxon>Dreissenoidea</taxon>
        <taxon>Dreissenidae</taxon>
        <taxon>Dreissena</taxon>
    </lineage>
</organism>
<dbReference type="AlphaFoldDB" id="A0A9D4FFN1"/>
<keyword evidence="3" id="KW-1185">Reference proteome</keyword>